<reference evidence="1 2" key="1">
    <citation type="submission" date="2019-02" db="EMBL/GenBank/DDBJ databases">
        <title>Deep-cultivation of Planctomycetes and their phenomic and genomic characterization uncovers novel biology.</title>
        <authorList>
            <person name="Wiegand S."/>
            <person name="Jogler M."/>
            <person name="Boedeker C."/>
            <person name="Pinto D."/>
            <person name="Vollmers J."/>
            <person name="Rivas-Marin E."/>
            <person name="Kohn T."/>
            <person name="Peeters S.H."/>
            <person name="Heuer A."/>
            <person name="Rast P."/>
            <person name="Oberbeckmann S."/>
            <person name="Bunk B."/>
            <person name="Jeske O."/>
            <person name="Meyerdierks A."/>
            <person name="Storesund J.E."/>
            <person name="Kallscheuer N."/>
            <person name="Luecker S."/>
            <person name="Lage O.M."/>
            <person name="Pohl T."/>
            <person name="Merkel B.J."/>
            <person name="Hornburger P."/>
            <person name="Mueller R.-W."/>
            <person name="Bruemmer F."/>
            <person name="Labrenz M."/>
            <person name="Spormann A.M."/>
            <person name="Op den Camp H."/>
            <person name="Overmann J."/>
            <person name="Amann R."/>
            <person name="Jetten M.S.M."/>
            <person name="Mascher T."/>
            <person name="Medema M.H."/>
            <person name="Devos D.P."/>
            <person name="Kaster A.-K."/>
            <person name="Ovreas L."/>
            <person name="Rohde M."/>
            <person name="Galperin M.Y."/>
            <person name="Jogler C."/>
        </authorList>
    </citation>
    <scope>NUCLEOTIDE SEQUENCE [LARGE SCALE GENOMIC DNA]</scope>
    <source>
        <strain evidence="1 2">Pla133</strain>
    </source>
</reference>
<gene>
    <name evidence="1" type="ORF">Pla133_28460</name>
</gene>
<dbReference type="Proteomes" id="UP000316921">
    <property type="component" value="Chromosome"/>
</dbReference>
<organism evidence="1 2">
    <name type="scientific">Engelhardtia mirabilis</name>
    <dbReference type="NCBI Taxonomy" id="2528011"/>
    <lineage>
        <taxon>Bacteria</taxon>
        <taxon>Pseudomonadati</taxon>
        <taxon>Planctomycetota</taxon>
        <taxon>Planctomycetia</taxon>
        <taxon>Planctomycetia incertae sedis</taxon>
        <taxon>Engelhardtia</taxon>
    </lineage>
</organism>
<protein>
    <recommendedName>
        <fullName evidence="3">Transposase</fullName>
    </recommendedName>
</protein>
<dbReference type="EMBL" id="CP036287">
    <property type="protein sequence ID" value="QDU67757.1"/>
    <property type="molecule type" value="Genomic_DNA"/>
</dbReference>
<accession>A0A518BLB6</accession>
<keyword evidence="2" id="KW-1185">Reference proteome</keyword>
<sequence length="91" mass="10114">MGIGIRMKQERRTRGAEIKARVAREALEGSNPSHQIAAENEILPVQVSQWNSELAGRVGLPRIDTQGAVTPCGRRVLGTKFFLATDRWNPF</sequence>
<evidence type="ECO:0000313" key="2">
    <source>
        <dbReference type="Proteomes" id="UP000316921"/>
    </source>
</evidence>
<dbReference type="AlphaFoldDB" id="A0A518BLB6"/>
<name>A0A518BLB6_9BACT</name>
<proteinExistence type="predicted"/>
<evidence type="ECO:0008006" key="3">
    <source>
        <dbReference type="Google" id="ProtNLM"/>
    </source>
</evidence>
<dbReference type="KEGG" id="pbap:Pla133_28460"/>
<evidence type="ECO:0000313" key="1">
    <source>
        <dbReference type="EMBL" id="QDU67757.1"/>
    </source>
</evidence>